<dbReference type="GO" id="GO:0034986">
    <property type="term" value="F:iron chaperone activity"/>
    <property type="evidence" value="ECO:0007669"/>
    <property type="project" value="TreeGrafter"/>
</dbReference>
<dbReference type="NCBIfam" id="TIGR03422">
    <property type="entry name" value="mito_frataxin"/>
    <property type="match status" value="1"/>
</dbReference>
<organism evidence="13 14">
    <name type="scientific">Blomia tropicalis</name>
    <name type="common">Mite</name>
    <dbReference type="NCBI Taxonomy" id="40697"/>
    <lineage>
        <taxon>Eukaryota</taxon>
        <taxon>Metazoa</taxon>
        <taxon>Ecdysozoa</taxon>
        <taxon>Arthropoda</taxon>
        <taxon>Chelicerata</taxon>
        <taxon>Arachnida</taxon>
        <taxon>Acari</taxon>
        <taxon>Acariformes</taxon>
        <taxon>Sarcoptiformes</taxon>
        <taxon>Astigmata</taxon>
        <taxon>Glycyphagoidea</taxon>
        <taxon>Echimyopodidae</taxon>
        <taxon>Blomia</taxon>
    </lineage>
</organism>
<evidence type="ECO:0000256" key="1">
    <source>
        <dbReference type="ARBA" id="ARBA00004173"/>
    </source>
</evidence>
<evidence type="ECO:0000256" key="9">
    <source>
        <dbReference type="ARBA" id="ARBA00023004"/>
    </source>
</evidence>
<keyword evidence="6" id="KW-0410">Iron transport</keyword>
<protein>
    <recommendedName>
        <fullName evidence="3">ferroxidase</fullName>
        <ecNumber evidence="3">1.16.3.1</ecNumber>
    </recommendedName>
</protein>
<dbReference type="InterPro" id="IPR002908">
    <property type="entry name" value="Frataxin/CyaY"/>
</dbReference>
<evidence type="ECO:0000256" key="10">
    <source>
        <dbReference type="ARBA" id="ARBA00023065"/>
    </source>
</evidence>
<comment type="similarity">
    <text evidence="2">Belongs to the frataxin family.</text>
</comment>
<evidence type="ECO:0000313" key="14">
    <source>
        <dbReference type="Proteomes" id="UP001142055"/>
    </source>
</evidence>
<dbReference type="GO" id="GO:0005739">
    <property type="term" value="C:mitochondrion"/>
    <property type="evidence" value="ECO:0007669"/>
    <property type="project" value="UniProtKB-SubCell"/>
</dbReference>
<keyword evidence="9" id="KW-0408">Iron</keyword>
<keyword evidence="10" id="KW-0406">Ion transport</keyword>
<dbReference type="SUPFAM" id="SSF55387">
    <property type="entry name" value="Frataxin/Nqo15-like"/>
    <property type="match status" value="1"/>
</dbReference>
<gene>
    <name evidence="13" type="ORF">RDWZM_007259</name>
</gene>
<dbReference type="Gene3D" id="3.30.920.10">
    <property type="entry name" value="Frataxin/CyaY"/>
    <property type="match status" value="1"/>
</dbReference>
<dbReference type="GO" id="GO:0051537">
    <property type="term" value="F:2 iron, 2 sulfur cluster binding"/>
    <property type="evidence" value="ECO:0007669"/>
    <property type="project" value="TreeGrafter"/>
</dbReference>
<evidence type="ECO:0000256" key="7">
    <source>
        <dbReference type="ARBA" id="ARBA00022946"/>
    </source>
</evidence>
<sequence length="129" mass="14891">MFNPTSQQCRYLSVTSSSSSMDENEYEEIADETLDNLSEKLEYFLDKLEDKTYDIMLNNGVITLALGNNGTYVINKQTPNKQIWLSSPISGPKRYDYINGQWIYKHDGQSLNELLKCELDKMFNISIDL</sequence>
<dbReference type="NCBIfam" id="TIGR03421">
    <property type="entry name" value="FeS_CyaY"/>
    <property type="match status" value="1"/>
</dbReference>
<keyword evidence="5" id="KW-0813">Transport</keyword>
<dbReference type="GO" id="GO:0006826">
    <property type="term" value="P:iron ion transport"/>
    <property type="evidence" value="ECO:0007669"/>
    <property type="project" value="UniProtKB-KW"/>
</dbReference>
<dbReference type="PROSITE" id="PS50810">
    <property type="entry name" value="FRATAXIN_2"/>
    <property type="match status" value="1"/>
</dbReference>
<name>A0A9Q0MC23_BLOTA</name>
<keyword evidence="8" id="KW-0560">Oxidoreductase</keyword>
<dbReference type="GO" id="GO:0004322">
    <property type="term" value="F:ferroxidase activity"/>
    <property type="evidence" value="ECO:0007669"/>
    <property type="project" value="UniProtKB-EC"/>
</dbReference>
<dbReference type="SMART" id="SM01219">
    <property type="entry name" value="Frataxin_Cyay"/>
    <property type="match status" value="1"/>
</dbReference>
<evidence type="ECO:0000256" key="6">
    <source>
        <dbReference type="ARBA" id="ARBA00022496"/>
    </source>
</evidence>
<evidence type="ECO:0000256" key="11">
    <source>
        <dbReference type="ARBA" id="ARBA00023128"/>
    </source>
</evidence>
<reference evidence="13" key="1">
    <citation type="submission" date="2022-12" db="EMBL/GenBank/DDBJ databases">
        <title>Genome assemblies of Blomia tropicalis.</title>
        <authorList>
            <person name="Cui Y."/>
        </authorList>
    </citation>
    <scope>NUCLEOTIDE SEQUENCE</scope>
    <source>
        <tissue evidence="13">Adult mites</tissue>
    </source>
</reference>
<dbReference type="CDD" id="cd00503">
    <property type="entry name" value="Frataxin"/>
    <property type="match status" value="1"/>
</dbReference>
<comment type="subcellular location">
    <subcellularLocation>
        <location evidence="1">Mitochondrion</location>
    </subcellularLocation>
</comment>
<dbReference type="InterPro" id="IPR036524">
    <property type="entry name" value="Frataxin/CyaY_sf"/>
</dbReference>
<evidence type="ECO:0000256" key="8">
    <source>
        <dbReference type="ARBA" id="ARBA00023002"/>
    </source>
</evidence>
<evidence type="ECO:0000256" key="2">
    <source>
        <dbReference type="ARBA" id="ARBA00008183"/>
    </source>
</evidence>
<evidence type="ECO:0000313" key="13">
    <source>
        <dbReference type="EMBL" id="KAJ6221447.1"/>
    </source>
</evidence>
<accession>A0A9Q0MC23</accession>
<evidence type="ECO:0000256" key="5">
    <source>
        <dbReference type="ARBA" id="ARBA00022448"/>
    </source>
</evidence>
<dbReference type="InterPro" id="IPR020895">
    <property type="entry name" value="Frataxin_CS"/>
</dbReference>
<dbReference type="AlphaFoldDB" id="A0A9Q0MC23"/>
<dbReference type="OrthoDB" id="1897642at2759"/>
<dbReference type="InterPro" id="IPR017789">
    <property type="entry name" value="Frataxin"/>
</dbReference>
<dbReference type="PRINTS" id="PR00904">
    <property type="entry name" value="FRATAXIN"/>
</dbReference>
<dbReference type="GO" id="GO:0006879">
    <property type="term" value="P:intracellular iron ion homeostasis"/>
    <property type="evidence" value="ECO:0007669"/>
    <property type="project" value="UniProtKB-KW"/>
</dbReference>
<evidence type="ECO:0000256" key="4">
    <source>
        <dbReference type="ARBA" id="ARBA00022434"/>
    </source>
</evidence>
<dbReference type="GO" id="GO:0008198">
    <property type="term" value="F:ferrous iron binding"/>
    <property type="evidence" value="ECO:0007669"/>
    <property type="project" value="TreeGrafter"/>
</dbReference>
<dbReference type="GO" id="GO:0016226">
    <property type="term" value="P:iron-sulfur cluster assembly"/>
    <property type="evidence" value="ECO:0007669"/>
    <property type="project" value="InterPro"/>
</dbReference>
<keyword evidence="4" id="KW-0409">Iron storage</keyword>
<dbReference type="OMA" id="YEVEYHS"/>
<proteinExistence type="inferred from homology"/>
<comment type="catalytic activity">
    <reaction evidence="12">
        <text>4 Fe(2+) + O2 + 4 H(+) = 4 Fe(3+) + 2 H2O</text>
        <dbReference type="Rhea" id="RHEA:11148"/>
        <dbReference type="ChEBI" id="CHEBI:15377"/>
        <dbReference type="ChEBI" id="CHEBI:15378"/>
        <dbReference type="ChEBI" id="CHEBI:15379"/>
        <dbReference type="ChEBI" id="CHEBI:29033"/>
        <dbReference type="ChEBI" id="CHEBI:29034"/>
        <dbReference type="EC" id="1.16.3.1"/>
    </reaction>
</comment>
<dbReference type="GO" id="GO:0008199">
    <property type="term" value="F:ferric iron binding"/>
    <property type="evidence" value="ECO:0007669"/>
    <property type="project" value="InterPro"/>
</dbReference>
<dbReference type="Pfam" id="PF01491">
    <property type="entry name" value="Frataxin_Cyay"/>
    <property type="match status" value="1"/>
</dbReference>
<dbReference type="PANTHER" id="PTHR16821">
    <property type="entry name" value="FRATAXIN"/>
    <property type="match status" value="1"/>
</dbReference>
<evidence type="ECO:0000256" key="12">
    <source>
        <dbReference type="ARBA" id="ARBA00047990"/>
    </source>
</evidence>
<comment type="caution">
    <text evidence="13">The sequence shown here is derived from an EMBL/GenBank/DDBJ whole genome shotgun (WGS) entry which is preliminary data.</text>
</comment>
<dbReference type="PANTHER" id="PTHR16821:SF2">
    <property type="entry name" value="FRATAXIN, MITOCHONDRIAL"/>
    <property type="match status" value="1"/>
</dbReference>
<dbReference type="EC" id="1.16.3.1" evidence="3"/>
<dbReference type="EMBL" id="JAPWDV010000002">
    <property type="protein sequence ID" value="KAJ6221447.1"/>
    <property type="molecule type" value="Genomic_DNA"/>
</dbReference>
<dbReference type="PROSITE" id="PS01344">
    <property type="entry name" value="FRATAXIN_1"/>
    <property type="match status" value="1"/>
</dbReference>
<keyword evidence="7" id="KW-0809">Transit peptide</keyword>
<dbReference type="Proteomes" id="UP001142055">
    <property type="component" value="Chromosome 2"/>
</dbReference>
<evidence type="ECO:0000256" key="3">
    <source>
        <dbReference type="ARBA" id="ARBA00013107"/>
    </source>
</evidence>
<keyword evidence="14" id="KW-1185">Reference proteome</keyword>
<keyword evidence="11" id="KW-0496">Mitochondrion</keyword>